<evidence type="ECO:0008006" key="3">
    <source>
        <dbReference type="Google" id="ProtNLM"/>
    </source>
</evidence>
<dbReference type="InterPro" id="IPR023393">
    <property type="entry name" value="START-like_dom_sf"/>
</dbReference>
<dbReference type="EMBL" id="NAJP01000006">
    <property type="protein sequence ID" value="TKA47343.1"/>
    <property type="molecule type" value="Genomic_DNA"/>
</dbReference>
<proteinExistence type="predicted"/>
<reference evidence="1 2" key="1">
    <citation type="submission" date="2017-03" db="EMBL/GenBank/DDBJ databases">
        <title>Genomes of endolithic fungi from Antarctica.</title>
        <authorList>
            <person name="Coleine C."/>
            <person name="Masonjones S."/>
            <person name="Stajich J.E."/>
        </authorList>
    </citation>
    <scope>NUCLEOTIDE SEQUENCE [LARGE SCALE GENOMIC DNA]</scope>
    <source>
        <strain evidence="1 2">CCFEE 5311</strain>
    </source>
</reference>
<comment type="caution">
    <text evidence="1">The sequence shown here is derived from an EMBL/GenBank/DDBJ whole genome shotgun (WGS) entry which is preliminary data.</text>
</comment>
<dbReference type="Gene3D" id="3.30.530.20">
    <property type="match status" value="2"/>
</dbReference>
<protein>
    <recommendedName>
        <fullName evidence="3">Coenzyme Q-binding protein COQ10 START domain-containing protein</fullName>
    </recommendedName>
</protein>
<evidence type="ECO:0000313" key="1">
    <source>
        <dbReference type="EMBL" id="TKA47343.1"/>
    </source>
</evidence>
<evidence type="ECO:0000313" key="2">
    <source>
        <dbReference type="Proteomes" id="UP000310066"/>
    </source>
</evidence>
<sequence length="220" mass="24721">MATGSMGKWPPSAGLSTVNVPRKDAILPVFASIRIQAPAHRVFDALLRVSDYEKWNTFCPRVTIQTQPDTDSKQGEGEPQSPLAAMLRLGTSFTFYVVMNAAKPDSMTETGLRVSDFSTPDHPSAYIPQATLDSDGSYTADLRRVYRVAWKTEGGFVARGLRSERFHEVIAVGEDECEVRTWEVMGGVLAHTVKWMYKQTLMEKFRLWCSDLKKYCELKS</sequence>
<accession>A0A4U0VEM0</accession>
<organism evidence="1 2">
    <name type="scientific">Friedmanniomyces endolithicus</name>
    <dbReference type="NCBI Taxonomy" id="329885"/>
    <lineage>
        <taxon>Eukaryota</taxon>
        <taxon>Fungi</taxon>
        <taxon>Dikarya</taxon>
        <taxon>Ascomycota</taxon>
        <taxon>Pezizomycotina</taxon>
        <taxon>Dothideomycetes</taxon>
        <taxon>Dothideomycetidae</taxon>
        <taxon>Mycosphaerellales</taxon>
        <taxon>Teratosphaeriaceae</taxon>
        <taxon>Friedmanniomyces</taxon>
    </lineage>
</organism>
<name>A0A4U0VEM0_9PEZI</name>
<dbReference type="OrthoDB" id="509124at2759"/>
<dbReference type="Proteomes" id="UP000310066">
    <property type="component" value="Unassembled WGS sequence"/>
</dbReference>
<dbReference type="AlphaFoldDB" id="A0A4U0VEM0"/>
<dbReference type="SUPFAM" id="SSF55961">
    <property type="entry name" value="Bet v1-like"/>
    <property type="match status" value="1"/>
</dbReference>
<dbReference type="CDD" id="cd07822">
    <property type="entry name" value="SRPBCC_4"/>
    <property type="match status" value="1"/>
</dbReference>
<gene>
    <name evidence="1" type="ORF">B0A54_02821</name>
</gene>